<dbReference type="AlphaFoldDB" id="A0A317CE19"/>
<gene>
    <name evidence="1" type="ORF">DKW60_12600</name>
</gene>
<sequence length="276" mass="30118">MLLLVPLSIYAKETHDKFVPDTVIEDQRALLEKNTRGAGFGPQSPRDIDVYEGKNKRLFSAAPAYTAMNLCNIHFHKNAEHKGGEFTQYAGNGNGKGFQTGFKYAGKLNESELKPLAQGACPSTFGELNSGDTIELHYVHSTAQVKPGPTLGSCLSDSIKNPQLRVETQVYVLVNDKSALDFGELTKIDNVNGFHQAINIPSNTGKPVQYTGSTTGPSYNEIGSPLQVSWSVRPKIAKVNVETVKTWCTGNVFDEDHAHGVRNLVINPDLLSEISK</sequence>
<accession>A0A317CE19</accession>
<evidence type="ECO:0000313" key="2">
    <source>
        <dbReference type="Proteomes" id="UP000245539"/>
    </source>
</evidence>
<dbReference type="Proteomes" id="UP000245539">
    <property type="component" value="Unassembled WGS sequence"/>
</dbReference>
<protein>
    <recommendedName>
        <fullName evidence="3">Cadmium carbonic anhydrase</fullName>
    </recommendedName>
</protein>
<dbReference type="SUPFAM" id="SSF51069">
    <property type="entry name" value="Carbonic anhydrase"/>
    <property type="match status" value="1"/>
</dbReference>
<dbReference type="EMBL" id="QGKM01000036">
    <property type="protein sequence ID" value="PWQ96617.1"/>
    <property type="molecule type" value="Genomic_DNA"/>
</dbReference>
<name>A0A317CE19_9GAMM</name>
<evidence type="ECO:0008006" key="3">
    <source>
        <dbReference type="Google" id="ProtNLM"/>
    </source>
</evidence>
<dbReference type="InterPro" id="IPR018883">
    <property type="entry name" value="Delta_CA"/>
</dbReference>
<reference evidence="1 2" key="1">
    <citation type="submission" date="2018-05" db="EMBL/GenBank/DDBJ databases">
        <title>Leucothrix arctica sp. nov., isolated from Arctic seawater.</title>
        <authorList>
            <person name="Choi A."/>
            <person name="Baek K."/>
        </authorList>
    </citation>
    <scope>NUCLEOTIDE SEQUENCE [LARGE SCALE GENOMIC DNA]</scope>
    <source>
        <strain evidence="1 2">JCM 18388</strain>
    </source>
</reference>
<comment type="caution">
    <text evidence="1">The sequence shown here is derived from an EMBL/GenBank/DDBJ whole genome shotgun (WGS) entry which is preliminary data.</text>
</comment>
<organism evidence="1 2">
    <name type="scientific">Leucothrix pacifica</name>
    <dbReference type="NCBI Taxonomy" id="1247513"/>
    <lineage>
        <taxon>Bacteria</taxon>
        <taxon>Pseudomonadati</taxon>
        <taxon>Pseudomonadota</taxon>
        <taxon>Gammaproteobacteria</taxon>
        <taxon>Thiotrichales</taxon>
        <taxon>Thiotrichaceae</taxon>
        <taxon>Leucothrix</taxon>
    </lineage>
</organism>
<dbReference type="InterPro" id="IPR036398">
    <property type="entry name" value="CA_dom_sf"/>
</dbReference>
<dbReference type="OrthoDB" id="8902034at2"/>
<proteinExistence type="predicted"/>
<dbReference type="Pfam" id="PF10563">
    <property type="entry name" value="CA_like"/>
    <property type="match status" value="1"/>
</dbReference>
<keyword evidence="2" id="KW-1185">Reference proteome</keyword>
<evidence type="ECO:0000313" key="1">
    <source>
        <dbReference type="EMBL" id="PWQ96617.1"/>
    </source>
</evidence>